<dbReference type="AlphaFoldDB" id="A0A8J5VGT1"/>
<organism evidence="1 2">
    <name type="scientific">Zizania palustris</name>
    <name type="common">Northern wild rice</name>
    <dbReference type="NCBI Taxonomy" id="103762"/>
    <lineage>
        <taxon>Eukaryota</taxon>
        <taxon>Viridiplantae</taxon>
        <taxon>Streptophyta</taxon>
        <taxon>Embryophyta</taxon>
        <taxon>Tracheophyta</taxon>
        <taxon>Spermatophyta</taxon>
        <taxon>Magnoliopsida</taxon>
        <taxon>Liliopsida</taxon>
        <taxon>Poales</taxon>
        <taxon>Poaceae</taxon>
        <taxon>BOP clade</taxon>
        <taxon>Oryzoideae</taxon>
        <taxon>Oryzeae</taxon>
        <taxon>Zizaniinae</taxon>
        <taxon>Zizania</taxon>
    </lineage>
</organism>
<dbReference type="EMBL" id="JAAALK010000287">
    <property type="protein sequence ID" value="KAG8059701.1"/>
    <property type="molecule type" value="Genomic_DNA"/>
</dbReference>
<accession>A0A8J5VGT1</accession>
<reference evidence="1" key="2">
    <citation type="submission" date="2021-02" db="EMBL/GenBank/DDBJ databases">
        <authorList>
            <person name="Kimball J.A."/>
            <person name="Haas M.W."/>
            <person name="Macchietto M."/>
            <person name="Kono T."/>
            <person name="Duquette J."/>
            <person name="Shao M."/>
        </authorList>
    </citation>
    <scope>NUCLEOTIDE SEQUENCE</scope>
    <source>
        <tissue evidence="1">Fresh leaf tissue</tissue>
    </source>
</reference>
<proteinExistence type="predicted"/>
<keyword evidence="2" id="KW-1185">Reference proteome</keyword>
<gene>
    <name evidence="1" type="ORF">GUJ93_ZPchr0002g23082</name>
</gene>
<evidence type="ECO:0000313" key="1">
    <source>
        <dbReference type="EMBL" id="KAG8059701.1"/>
    </source>
</evidence>
<comment type="caution">
    <text evidence="1">The sequence shown here is derived from an EMBL/GenBank/DDBJ whole genome shotgun (WGS) entry which is preliminary data.</text>
</comment>
<dbReference type="Proteomes" id="UP000729402">
    <property type="component" value="Unassembled WGS sequence"/>
</dbReference>
<reference evidence="1" key="1">
    <citation type="journal article" date="2021" name="bioRxiv">
        <title>Whole Genome Assembly and Annotation of Northern Wild Rice, Zizania palustris L., Supports a Whole Genome Duplication in the Zizania Genus.</title>
        <authorList>
            <person name="Haas M."/>
            <person name="Kono T."/>
            <person name="Macchietto M."/>
            <person name="Millas R."/>
            <person name="McGilp L."/>
            <person name="Shao M."/>
            <person name="Duquette J."/>
            <person name="Hirsch C.N."/>
            <person name="Kimball J."/>
        </authorList>
    </citation>
    <scope>NUCLEOTIDE SEQUENCE</scope>
    <source>
        <tissue evidence="1">Fresh leaf tissue</tissue>
    </source>
</reference>
<evidence type="ECO:0000313" key="2">
    <source>
        <dbReference type="Proteomes" id="UP000729402"/>
    </source>
</evidence>
<protein>
    <submittedName>
        <fullName evidence="1">Uncharacterized protein</fullName>
    </submittedName>
</protein>
<sequence length="66" mass="7665">MVKRVQSTDLLADSVLKRDVNTARLKDIYTIGKKLGNSICGDPMGYYELEDLEHDLDDVRFLEQYR</sequence>
<name>A0A8J5VGT1_ZIZPA</name>